<evidence type="ECO:0000256" key="1">
    <source>
        <dbReference type="ARBA" id="ARBA00008520"/>
    </source>
</evidence>
<name>A0A4R4ZMU6_9ACTN</name>
<dbReference type="InterPro" id="IPR006059">
    <property type="entry name" value="SBP"/>
</dbReference>
<accession>A0A4R4ZMU6</accession>
<proteinExistence type="inferred from homology"/>
<evidence type="ECO:0000256" key="2">
    <source>
        <dbReference type="ARBA" id="ARBA00022448"/>
    </source>
</evidence>
<dbReference type="GO" id="GO:0055052">
    <property type="term" value="C:ATP-binding cassette (ABC) transporter complex, substrate-binding subunit-containing"/>
    <property type="evidence" value="ECO:0007669"/>
    <property type="project" value="TreeGrafter"/>
</dbReference>
<evidence type="ECO:0000256" key="4">
    <source>
        <dbReference type="SAM" id="SignalP"/>
    </source>
</evidence>
<reference evidence="5 6" key="1">
    <citation type="submission" date="2019-03" db="EMBL/GenBank/DDBJ databases">
        <title>Draft genome sequences of novel Actinobacteria.</title>
        <authorList>
            <person name="Sahin N."/>
            <person name="Ay H."/>
            <person name="Saygin H."/>
        </authorList>
    </citation>
    <scope>NUCLEOTIDE SEQUENCE [LARGE SCALE GENOMIC DNA]</scope>
    <source>
        <strain evidence="5 6">JCM 13523</strain>
    </source>
</reference>
<dbReference type="AlphaFoldDB" id="A0A4R4ZMU6"/>
<dbReference type="PANTHER" id="PTHR30061:SF50">
    <property type="entry name" value="MALTOSE_MALTODEXTRIN-BINDING PERIPLASMIC PROTEIN"/>
    <property type="match status" value="1"/>
</dbReference>
<dbReference type="PROSITE" id="PS51257">
    <property type="entry name" value="PROKAR_LIPOPROTEIN"/>
    <property type="match status" value="1"/>
</dbReference>
<comment type="similarity">
    <text evidence="1">Belongs to the bacterial solute-binding protein 1 family.</text>
</comment>
<evidence type="ECO:0000256" key="3">
    <source>
        <dbReference type="ARBA" id="ARBA00022729"/>
    </source>
</evidence>
<protein>
    <submittedName>
        <fullName evidence="5">ABC transporter substrate-binding protein</fullName>
    </submittedName>
</protein>
<dbReference type="PANTHER" id="PTHR30061">
    <property type="entry name" value="MALTOSE-BINDING PERIPLASMIC PROTEIN"/>
    <property type="match status" value="1"/>
</dbReference>
<gene>
    <name evidence="5" type="ORF">E1263_11960</name>
</gene>
<sequence length="416" mass="43968">MRSKRPIAATASALALALALAACGANGNGNSGNGDGGGTSSGGAVTSLTVLDYYNNDPDKALVQKGLDACGTKLGISIQRETVPGDTLIQKVLQQASSKTLPDVLMLDNPDVQQIAATGALAPLNDLGLNADGVIQGMVDATSYQGKLYGLAPVTNTLALFYNKDMLAEAGVQPPKTWDELKAAAKKLTKPGRYGIAFNANATYEGSWQFLPAMWTNGGDETDLKSPQVAEALQLWVDLVQSGSASKSVINWTQGDAKDQFVAGKAAMMVNGPWQIPALQENPKVKWDVVTFPLNKPDQTPVAPLGGEAWTVPLNKDQAKQQKAADFVKCLNSDENELAWAKARFTLPTKTALLDQYAKDVPSMKAFAEQVKTARSRTGKLGDKWPDAAKVIYQAIQLALTGKASAQDAFKQASGG</sequence>
<keyword evidence="6" id="KW-1185">Reference proteome</keyword>
<dbReference type="Gene3D" id="3.40.190.10">
    <property type="entry name" value="Periplasmic binding protein-like II"/>
    <property type="match status" value="2"/>
</dbReference>
<dbReference type="Proteomes" id="UP000295124">
    <property type="component" value="Unassembled WGS sequence"/>
</dbReference>
<dbReference type="Pfam" id="PF13416">
    <property type="entry name" value="SBP_bac_8"/>
    <property type="match status" value="1"/>
</dbReference>
<evidence type="ECO:0000313" key="6">
    <source>
        <dbReference type="Proteomes" id="UP000295124"/>
    </source>
</evidence>
<dbReference type="GO" id="GO:1901982">
    <property type="term" value="F:maltose binding"/>
    <property type="evidence" value="ECO:0007669"/>
    <property type="project" value="TreeGrafter"/>
</dbReference>
<dbReference type="GO" id="GO:0042956">
    <property type="term" value="P:maltodextrin transmembrane transport"/>
    <property type="evidence" value="ECO:0007669"/>
    <property type="project" value="TreeGrafter"/>
</dbReference>
<dbReference type="SUPFAM" id="SSF53850">
    <property type="entry name" value="Periplasmic binding protein-like II"/>
    <property type="match status" value="1"/>
</dbReference>
<dbReference type="EMBL" id="SMKX01000027">
    <property type="protein sequence ID" value="TDD60143.1"/>
    <property type="molecule type" value="Genomic_DNA"/>
</dbReference>
<feature type="chain" id="PRO_5039102676" evidence="4">
    <location>
        <begin position="22"/>
        <end position="416"/>
    </location>
</feature>
<dbReference type="CDD" id="cd14748">
    <property type="entry name" value="PBP2_UgpB"/>
    <property type="match status" value="1"/>
</dbReference>
<evidence type="ECO:0000313" key="5">
    <source>
        <dbReference type="EMBL" id="TDD60143.1"/>
    </source>
</evidence>
<dbReference type="GO" id="GO:0015768">
    <property type="term" value="P:maltose transport"/>
    <property type="evidence" value="ECO:0007669"/>
    <property type="project" value="TreeGrafter"/>
</dbReference>
<organism evidence="5 6">
    <name type="scientific">Kribbella antibiotica</name>
    <dbReference type="NCBI Taxonomy" id="190195"/>
    <lineage>
        <taxon>Bacteria</taxon>
        <taxon>Bacillati</taxon>
        <taxon>Actinomycetota</taxon>
        <taxon>Actinomycetes</taxon>
        <taxon>Propionibacteriales</taxon>
        <taxon>Kribbellaceae</taxon>
        <taxon>Kribbella</taxon>
    </lineage>
</organism>
<feature type="signal peptide" evidence="4">
    <location>
        <begin position="1"/>
        <end position="21"/>
    </location>
</feature>
<keyword evidence="2" id="KW-0813">Transport</keyword>
<keyword evidence="3 4" id="KW-0732">Signal</keyword>
<dbReference type="OrthoDB" id="9780991at2"/>
<comment type="caution">
    <text evidence="5">The sequence shown here is derived from an EMBL/GenBank/DDBJ whole genome shotgun (WGS) entry which is preliminary data.</text>
</comment>
<dbReference type="RefSeq" id="WP_132167317.1">
    <property type="nucleotide sequence ID" value="NZ_SMKX01000027.1"/>
</dbReference>